<dbReference type="AlphaFoldDB" id="A0A834ZEX6"/>
<dbReference type="SUPFAM" id="SSF53756">
    <property type="entry name" value="UDP-Glycosyltransferase/glycogen phosphorylase"/>
    <property type="match status" value="1"/>
</dbReference>
<gene>
    <name evidence="2" type="ORF">HHK36_008114</name>
</gene>
<dbReference type="OrthoDB" id="5835829at2759"/>
<dbReference type="Proteomes" id="UP000655225">
    <property type="component" value="Unassembled WGS sequence"/>
</dbReference>
<keyword evidence="3" id="KW-1185">Reference proteome</keyword>
<proteinExistence type="inferred from homology"/>
<comment type="similarity">
    <text evidence="1">Belongs to the UDP-glycosyltransferase family.</text>
</comment>
<dbReference type="PANTHER" id="PTHR11926">
    <property type="entry name" value="GLUCOSYL/GLUCURONOSYL TRANSFERASES"/>
    <property type="match status" value="1"/>
</dbReference>
<accession>A0A834ZEX6</accession>
<reference evidence="2 3" key="1">
    <citation type="submission" date="2020-04" db="EMBL/GenBank/DDBJ databases">
        <title>Plant Genome Project.</title>
        <authorList>
            <person name="Zhang R.-G."/>
        </authorList>
    </citation>
    <scope>NUCLEOTIDE SEQUENCE [LARGE SCALE GENOMIC DNA]</scope>
    <source>
        <strain evidence="2">YNK0</strain>
        <tissue evidence="2">Leaf</tissue>
    </source>
</reference>
<sequence length="170" mass="19327">MTFTLNAAEELGIPEVLLCMTSACGFMCYVQYPYLIEKGLVPLKDASYLTNGYLDTVVDWVPRMKDIRLRDFPSFIRTTDPNDIMLNAALGEIERNHKASAIIFHTFEELKRDVLDAISPMFPPIYDIGPLQLFDNQISDNGLNSIESNPWEYEPGCLEWLNSKEPNSVV</sequence>
<protein>
    <submittedName>
        <fullName evidence="2">Uncharacterized protein</fullName>
    </submittedName>
</protein>
<comment type="caution">
    <text evidence="2">The sequence shown here is derived from an EMBL/GenBank/DDBJ whole genome shotgun (WGS) entry which is preliminary data.</text>
</comment>
<dbReference type="OMA" id="ACINGMP"/>
<evidence type="ECO:0000313" key="2">
    <source>
        <dbReference type="EMBL" id="KAF8406034.1"/>
    </source>
</evidence>
<dbReference type="GO" id="GO:0080044">
    <property type="term" value="F:quercetin 7-O-glucosyltransferase activity"/>
    <property type="evidence" value="ECO:0007669"/>
    <property type="project" value="TreeGrafter"/>
</dbReference>
<dbReference type="Gene3D" id="3.40.50.2000">
    <property type="entry name" value="Glycogen Phosphorylase B"/>
    <property type="match status" value="1"/>
</dbReference>
<dbReference type="GO" id="GO:0080043">
    <property type="term" value="F:quercetin 3-O-glucosyltransferase activity"/>
    <property type="evidence" value="ECO:0007669"/>
    <property type="project" value="TreeGrafter"/>
</dbReference>
<evidence type="ECO:0000256" key="1">
    <source>
        <dbReference type="ARBA" id="ARBA00009995"/>
    </source>
</evidence>
<dbReference type="PANTHER" id="PTHR11926:SF774">
    <property type="entry name" value="UDP-GLYCOSYLTRANSFERASE 85A1-RELATED"/>
    <property type="match status" value="1"/>
</dbReference>
<organism evidence="2 3">
    <name type="scientific">Tetracentron sinense</name>
    <name type="common">Spur-leaf</name>
    <dbReference type="NCBI Taxonomy" id="13715"/>
    <lineage>
        <taxon>Eukaryota</taxon>
        <taxon>Viridiplantae</taxon>
        <taxon>Streptophyta</taxon>
        <taxon>Embryophyta</taxon>
        <taxon>Tracheophyta</taxon>
        <taxon>Spermatophyta</taxon>
        <taxon>Magnoliopsida</taxon>
        <taxon>Trochodendrales</taxon>
        <taxon>Trochodendraceae</taxon>
        <taxon>Tetracentron</taxon>
    </lineage>
</organism>
<name>A0A834ZEX6_TETSI</name>
<dbReference type="EMBL" id="JABCRI010000005">
    <property type="protein sequence ID" value="KAF8406034.1"/>
    <property type="molecule type" value="Genomic_DNA"/>
</dbReference>
<evidence type="ECO:0000313" key="3">
    <source>
        <dbReference type="Proteomes" id="UP000655225"/>
    </source>
</evidence>